<protein>
    <recommendedName>
        <fullName evidence="5">Radical SAM core domain-containing protein</fullName>
    </recommendedName>
</protein>
<evidence type="ECO:0000313" key="6">
    <source>
        <dbReference type="EMBL" id="RKX69382.1"/>
    </source>
</evidence>
<proteinExistence type="predicted"/>
<keyword evidence="2" id="KW-0479">Metal-binding</keyword>
<evidence type="ECO:0000256" key="2">
    <source>
        <dbReference type="ARBA" id="ARBA00022723"/>
    </source>
</evidence>
<dbReference type="GO" id="GO:0046872">
    <property type="term" value="F:metal ion binding"/>
    <property type="evidence" value="ECO:0007669"/>
    <property type="project" value="UniProtKB-KW"/>
</dbReference>
<keyword evidence="4" id="KW-0411">Iron-sulfur</keyword>
<dbReference type="GO" id="GO:0003824">
    <property type="term" value="F:catalytic activity"/>
    <property type="evidence" value="ECO:0007669"/>
    <property type="project" value="InterPro"/>
</dbReference>
<dbReference type="AlphaFoldDB" id="A0A660SFP7"/>
<evidence type="ECO:0000256" key="1">
    <source>
        <dbReference type="ARBA" id="ARBA00022691"/>
    </source>
</evidence>
<dbReference type="CDD" id="cd21109">
    <property type="entry name" value="SPASM"/>
    <property type="match status" value="1"/>
</dbReference>
<dbReference type="Pfam" id="PF04055">
    <property type="entry name" value="Radical_SAM"/>
    <property type="match status" value="1"/>
</dbReference>
<evidence type="ECO:0000256" key="4">
    <source>
        <dbReference type="ARBA" id="ARBA00023014"/>
    </source>
</evidence>
<dbReference type="PANTHER" id="PTHR11228">
    <property type="entry name" value="RADICAL SAM DOMAIN PROTEIN"/>
    <property type="match status" value="1"/>
</dbReference>
<name>A0A660SFP7_UNCW3</name>
<dbReference type="PROSITE" id="PS51918">
    <property type="entry name" value="RADICAL_SAM"/>
    <property type="match status" value="1"/>
</dbReference>
<dbReference type="EMBL" id="QNBE01000088">
    <property type="protein sequence ID" value="RKX69382.1"/>
    <property type="molecule type" value="Genomic_DNA"/>
</dbReference>
<feature type="domain" description="Radical SAM core" evidence="5">
    <location>
        <begin position="14"/>
        <end position="213"/>
    </location>
</feature>
<dbReference type="InterPro" id="IPR013785">
    <property type="entry name" value="Aldolase_TIM"/>
</dbReference>
<evidence type="ECO:0000259" key="5">
    <source>
        <dbReference type="PROSITE" id="PS51918"/>
    </source>
</evidence>
<dbReference type="InterPro" id="IPR023885">
    <property type="entry name" value="4Fe4S-binding_SPASM_dom"/>
</dbReference>
<evidence type="ECO:0000256" key="3">
    <source>
        <dbReference type="ARBA" id="ARBA00023004"/>
    </source>
</evidence>
<reference evidence="6 7" key="1">
    <citation type="submission" date="2018-06" db="EMBL/GenBank/DDBJ databases">
        <title>Extensive metabolic versatility and redundancy in microbially diverse, dynamic hydrothermal sediments.</title>
        <authorList>
            <person name="Dombrowski N."/>
            <person name="Teske A."/>
            <person name="Baker B.J."/>
        </authorList>
    </citation>
    <scope>NUCLEOTIDE SEQUENCE [LARGE SCALE GENOMIC DNA]</scope>
    <source>
        <strain evidence="6">B36_G15</strain>
    </source>
</reference>
<dbReference type="GO" id="GO:0051536">
    <property type="term" value="F:iron-sulfur cluster binding"/>
    <property type="evidence" value="ECO:0007669"/>
    <property type="project" value="UniProtKB-KW"/>
</dbReference>
<dbReference type="SFLD" id="SFLDS00029">
    <property type="entry name" value="Radical_SAM"/>
    <property type="match status" value="1"/>
</dbReference>
<dbReference type="SFLD" id="SFLDG01067">
    <property type="entry name" value="SPASM/twitch_domain_containing"/>
    <property type="match status" value="1"/>
</dbReference>
<dbReference type="InterPro" id="IPR050377">
    <property type="entry name" value="Radical_SAM_PqqE_MftC-like"/>
</dbReference>
<dbReference type="Gene3D" id="3.20.20.70">
    <property type="entry name" value="Aldolase class I"/>
    <property type="match status" value="1"/>
</dbReference>
<dbReference type="InterPro" id="IPR007197">
    <property type="entry name" value="rSAM"/>
</dbReference>
<evidence type="ECO:0000313" key="7">
    <source>
        <dbReference type="Proteomes" id="UP000268469"/>
    </source>
</evidence>
<dbReference type="Proteomes" id="UP000268469">
    <property type="component" value="Unassembled WGS sequence"/>
</dbReference>
<comment type="caution">
    <text evidence="6">The sequence shown here is derived from an EMBL/GenBank/DDBJ whole genome shotgun (WGS) entry which is preliminary data.</text>
</comment>
<accession>A0A660SFP7</accession>
<gene>
    <name evidence="6" type="ORF">DRP53_08340</name>
</gene>
<dbReference type="SUPFAM" id="SSF102114">
    <property type="entry name" value="Radical SAM enzymes"/>
    <property type="match status" value="1"/>
</dbReference>
<dbReference type="InterPro" id="IPR058240">
    <property type="entry name" value="rSAM_sf"/>
</dbReference>
<dbReference type="CDD" id="cd01335">
    <property type="entry name" value="Radical_SAM"/>
    <property type="match status" value="1"/>
</dbReference>
<dbReference type="Pfam" id="PF13186">
    <property type="entry name" value="SPASM"/>
    <property type="match status" value="1"/>
</dbReference>
<keyword evidence="3" id="KW-0408">Iron</keyword>
<sequence>MRSIFLFIKGLFHVAMKKPFFISHLITGRCNGRCPTCRWLSPQADVPIEQIIRFYEEAKGFGFYSTTLWGGEPLIRDDIAEMVIAIKRLGFRIGLITNGYLLLEKLEAIHPLDFLILSIDTVGTDLDHLRGLPGLYDRIIEALGSLKQKKIIINTVVSNYSYPGCLQVAELGRRFRRPVYYEYPIGKGLIDRTTAKEAFGKILKLKYLGYPISNSRAYLRSAMVGYFYYRCRAKDISITVGADGSITNCITGKKLGNVLREGLKPVIESDEYQKFVDSSHHCHRCTDSGAFESARIFSLDSMLNVGRLFISQQTIA</sequence>
<keyword evidence="1" id="KW-0949">S-adenosyl-L-methionine</keyword>
<organism evidence="6 7">
    <name type="scientific">candidate division WOR-3 bacterium</name>
    <dbReference type="NCBI Taxonomy" id="2052148"/>
    <lineage>
        <taxon>Bacteria</taxon>
        <taxon>Bacteria division WOR-3</taxon>
    </lineage>
</organism>
<dbReference type="PANTHER" id="PTHR11228:SF7">
    <property type="entry name" value="PQQA PEPTIDE CYCLASE"/>
    <property type="match status" value="1"/>
</dbReference>